<gene>
    <name evidence="2" type="ORF">EGW08_021600</name>
</gene>
<comment type="caution">
    <text evidence="2">The sequence shown here is derived from an EMBL/GenBank/DDBJ whole genome shotgun (WGS) entry which is preliminary data.</text>
</comment>
<dbReference type="OrthoDB" id="6091310at2759"/>
<reference evidence="2 3" key="1">
    <citation type="submission" date="2019-01" db="EMBL/GenBank/DDBJ databases">
        <title>A draft genome assembly of the solar-powered sea slug Elysia chlorotica.</title>
        <authorList>
            <person name="Cai H."/>
            <person name="Li Q."/>
            <person name="Fang X."/>
            <person name="Li J."/>
            <person name="Curtis N.E."/>
            <person name="Altenburger A."/>
            <person name="Shibata T."/>
            <person name="Feng M."/>
            <person name="Maeda T."/>
            <person name="Schwartz J.A."/>
            <person name="Shigenobu S."/>
            <person name="Lundholm N."/>
            <person name="Nishiyama T."/>
            <person name="Yang H."/>
            <person name="Hasebe M."/>
            <person name="Li S."/>
            <person name="Pierce S.K."/>
            <person name="Wang J."/>
        </authorList>
    </citation>
    <scope>NUCLEOTIDE SEQUENCE [LARGE SCALE GENOMIC DNA]</scope>
    <source>
        <strain evidence="2">EC2010</strain>
        <tissue evidence="2">Whole organism of an adult</tissue>
    </source>
</reference>
<feature type="compositionally biased region" description="Low complexity" evidence="1">
    <location>
        <begin position="1"/>
        <end position="15"/>
    </location>
</feature>
<evidence type="ECO:0000313" key="3">
    <source>
        <dbReference type="Proteomes" id="UP000271974"/>
    </source>
</evidence>
<evidence type="ECO:0000313" key="2">
    <source>
        <dbReference type="EMBL" id="RUS70642.1"/>
    </source>
</evidence>
<evidence type="ECO:0000256" key="1">
    <source>
        <dbReference type="SAM" id="MobiDB-lite"/>
    </source>
</evidence>
<sequence length="330" mass="34875">MNTISGGPPSSSNYGPPQPQQALTDHLGSAPPLNVSPPLSIAPPPSAAQSSNPVDSFMSMMNNLEARSQGQSSVQTGGQGRRAAQAIPVTGKLKQMVGKWATHLGHRAWYEAHGCVDPATTLHEKNGRMANMAMMMGCSNPEAAQYCELSQMAVGGAKLVANMAMMMGCSNPEAAQYCELSQMAVGGAKLAKSRMFMEVLMPQHLRDQFEQCLTPSTLMDSFTGMLGGGTGYSQHSYGLSPPPGAAAYMHRADCSQVSPMLMMGSVGGGEGGMLGPEALENIGRMRNRYLKMTCQENLIMGSLPYRLCCPGKVAPPTMQEAMMIKSMGGA</sequence>
<name>A0A3S0Z6T2_ELYCH</name>
<proteinExistence type="predicted"/>
<keyword evidence="3" id="KW-1185">Reference proteome</keyword>
<accession>A0A3S0Z6T2</accession>
<dbReference type="Proteomes" id="UP000271974">
    <property type="component" value="Unassembled WGS sequence"/>
</dbReference>
<protein>
    <submittedName>
        <fullName evidence="2">Uncharacterized protein</fullName>
    </submittedName>
</protein>
<feature type="region of interest" description="Disordered" evidence="1">
    <location>
        <begin position="1"/>
        <end position="55"/>
    </location>
</feature>
<organism evidence="2 3">
    <name type="scientific">Elysia chlorotica</name>
    <name type="common">Eastern emerald elysia</name>
    <name type="synonym">Sea slug</name>
    <dbReference type="NCBI Taxonomy" id="188477"/>
    <lineage>
        <taxon>Eukaryota</taxon>
        <taxon>Metazoa</taxon>
        <taxon>Spiralia</taxon>
        <taxon>Lophotrochozoa</taxon>
        <taxon>Mollusca</taxon>
        <taxon>Gastropoda</taxon>
        <taxon>Heterobranchia</taxon>
        <taxon>Euthyneura</taxon>
        <taxon>Panpulmonata</taxon>
        <taxon>Sacoglossa</taxon>
        <taxon>Placobranchoidea</taxon>
        <taxon>Plakobranchidae</taxon>
        <taxon>Elysia</taxon>
    </lineage>
</organism>
<dbReference type="AlphaFoldDB" id="A0A3S0Z6T2"/>
<dbReference type="EMBL" id="RQTK01001362">
    <property type="protein sequence ID" value="RUS70642.1"/>
    <property type="molecule type" value="Genomic_DNA"/>
</dbReference>